<gene>
    <name evidence="1" type="ORF">F4821DRAFT_222969</name>
</gene>
<evidence type="ECO:0000313" key="1">
    <source>
        <dbReference type="EMBL" id="KAI6092675.1"/>
    </source>
</evidence>
<dbReference type="Proteomes" id="UP001497680">
    <property type="component" value="Unassembled WGS sequence"/>
</dbReference>
<comment type="caution">
    <text evidence="1">The sequence shown here is derived from an EMBL/GenBank/DDBJ whole genome shotgun (WGS) entry which is preliminary data.</text>
</comment>
<accession>A0ACC0DJG8</accession>
<dbReference type="EMBL" id="MU394282">
    <property type="protein sequence ID" value="KAI6092675.1"/>
    <property type="molecule type" value="Genomic_DNA"/>
</dbReference>
<keyword evidence="2" id="KW-1185">Reference proteome</keyword>
<reference evidence="1 2" key="1">
    <citation type="journal article" date="2022" name="New Phytol.">
        <title>Ecological generalism drives hyperdiversity of secondary metabolite gene clusters in xylarialean endophytes.</title>
        <authorList>
            <person name="Franco M.E.E."/>
            <person name="Wisecaver J.H."/>
            <person name="Arnold A.E."/>
            <person name="Ju Y.M."/>
            <person name="Slot J.C."/>
            <person name="Ahrendt S."/>
            <person name="Moore L.P."/>
            <person name="Eastman K.E."/>
            <person name="Scott K."/>
            <person name="Konkel Z."/>
            <person name="Mondo S.J."/>
            <person name="Kuo A."/>
            <person name="Hayes R.D."/>
            <person name="Haridas S."/>
            <person name="Andreopoulos B."/>
            <person name="Riley R."/>
            <person name="LaButti K."/>
            <person name="Pangilinan J."/>
            <person name="Lipzen A."/>
            <person name="Amirebrahimi M."/>
            <person name="Yan J."/>
            <person name="Adam C."/>
            <person name="Keymanesh K."/>
            <person name="Ng V."/>
            <person name="Louie K."/>
            <person name="Northen T."/>
            <person name="Drula E."/>
            <person name="Henrissat B."/>
            <person name="Hsieh H.M."/>
            <person name="Youens-Clark K."/>
            <person name="Lutzoni F."/>
            <person name="Miadlikowska J."/>
            <person name="Eastwood D.C."/>
            <person name="Hamelin R.C."/>
            <person name="Grigoriev I.V."/>
            <person name="U'Ren J.M."/>
        </authorList>
    </citation>
    <scope>NUCLEOTIDE SEQUENCE [LARGE SCALE GENOMIC DNA]</scope>
    <source>
        <strain evidence="1 2">ER1909</strain>
    </source>
</reference>
<name>A0ACC0DJG8_9PEZI</name>
<proteinExistence type="predicted"/>
<evidence type="ECO:0000313" key="2">
    <source>
        <dbReference type="Proteomes" id="UP001497680"/>
    </source>
</evidence>
<protein>
    <submittedName>
        <fullName evidence="1">Uncharacterized protein</fullName>
    </submittedName>
</protein>
<sequence>MVAMSDHEFPDNSHLSQLSANSVGEEEHLGPLTPLSARCSQLDTISQSLYHEGTATNSRQSNETERSEISISWRASYRSNKKIPLSTATSHQHTMNPIDSATEKPLFIPPFRNPIYSGWWGEVGATLVGIISIIGIVVFLARIQGLPLAEWNYPVQPNTVISILTTIGKSSMMVSISSCLGQYKWWRSRHPTKLGELQFIDEASRGPWGSLLLLFELGSWETTVAFSLGMVTVLSLIFEPSAQQILNFPMRESQMSSTAAQIGAVSNDTVNDPISDADMYFSRAKIQAAYTNAALGLPQKPDFYCPSNASKCTWDDFTTLAICGDDTIDYLNVTRDIEVSCWDYQECKPQACRYTFPSGASRSDPNVYSTDVTIMSDSMHAGGQINISQLWTVVEDSGYHATKLAIVTYDRIESEQSGCERNHTQKVSFNIPTWRWCTKTFHNVTATPLGTKVGSITEENLIFLDKDTLRAESTGLIYRSGPEFLFEYFLRFGSNYYQLVADAGQYYTENTLGKLVAESFTSIITGNTTIRNPYLKFLEGKVYSEEVYINVRWYWLILPALEIALTLVFLVISMILNRHQPIFKNSILPYLAHGLEGWEHEELNIESETIDGLEKVLYKETAVLERGRDGQLKLCKYHEAQGQSDTHSLSYIKGLTAAREHPVVEEIRGLKKANSSGISTTTTE</sequence>
<organism evidence="1 2">
    <name type="scientific">Hypoxylon rubiginosum</name>
    <dbReference type="NCBI Taxonomy" id="110542"/>
    <lineage>
        <taxon>Eukaryota</taxon>
        <taxon>Fungi</taxon>
        <taxon>Dikarya</taxon>
        <taxon>Ascomycota</taxon>
        <taxon>Pezizomycotina</taxon>
        <taxon>Sordariomycetes</taxon>
        <taxon>Xylariomycetidae</taxon>
        <taxon>Xylariales</taxon>
        <taxon>Hypoxylaceae</taxon>
        <taxon>Hypoxylon</taxon>
    </lineage>
</organism>